<dbReference type="FunFam" id="2.130.10.10:FF:001474">
    <property type="entry name" value="Cleavage and polyadenylation specificity factor-like protein"/>
    <property type="match status" value="1"/>
</dbReference>
<feature type="domain" description="RSE1/DDB1/CPSF1 second beta-propeller" evidence="6">
    <location>
        <begin position="598"/>
        <end position="993"/>
    </location>
</feature>
<keyword evidence="2" id="KW-0539">Nucleus</keyword>
<name>A0A1G4IBT2_TRYEQ</name>
<feature type="compositionally biased region" description="Acidic residues" evidence="3">
    <location>
        <begin position="192"/>
        <end position="203"/>
    </location>
</feature>
<dbReference type="InterPro" id="IPR018846">
    <property type="entry name" value="Beta-prop_RSE1/DDB1/CPSF1_1st"/>
</dbReference>
<evidence type="ECO:0000259" key="4">
    <source>
        <dbReference type="Pfam" id="PF03178"/>
    </source>
</evidence>
<evidence type="ECO:0000256" key="3">
    <source>
        <dbReference type="SAM" id="MobiDB-lite"/>
    </source>
</evidence>
<dbReference type="VEuPathDB" id="TriTrypDB:TEOVI_000118000"/>
<accession>A0A1G4IBT2</accession>
<sequence length="1452" mass="159070">MLHATVAPSLPASAVTHSVSGRFSEGLPDNVRELFIFKKNHVELWRVPQDLPSGEKRLLYVTGIQLNAPPACVAVCRPTGFSVDVLVMCFDDFHVSFVQYDLLSMRLRTVLLVQLDDREVSRDMTPLEPIMRADPTGRFVIVLARRRHLFLLPLLGPMTSEGALKSEAQQPDNAEEPNIPGATPSALGVADDWGDEGDYDEETKENKVAESSDAACGGASPEENSSKVVGSSSVLLRIGAISMFTLSKVLKSSIRYVRDVQFIGTLGEPLLAILCERKPTWAGRVKLVEWRTKAVESNMLSQQVTWVQISGTASALPKLLLVGEVDGVPYNVTHMLPVGSISQAMSGVICFGVNTIMHITTRRGYGAYWNETGKEECTSSKSSAVSYGKINWCDKKLESSTALFRVNLSLANCVAATLEGKDDEGSLQAVAVSEDDGVVLMLQFLSQGSNIHDIRIAVLTSGCYCSSITPISERLMFLGSAVSDSCIATVRPQGSSMESRFQVVESMEAIGSIRDVDVVDCSALPDGGSNTTPRSEAGGSWLEETPFAELAGMTSLDPMPNLSPMDCRAVMDLAVCAGQGSSGCIYVLRQSIRNAVVRREKVNAVSAFFLELPRNPKRLRTEGDDREGAAQNVAGPPSRLLLTGLSFTIPFTVRGESVQQERHSEFIANCRTVFAAGVPWLGALLQLTEKEGRIISSNGRKLLHRFSFSGERDLDENRQVKSACLAPELQALFVLLDGGVLLQFTLSEMGGAPQRKEFAAGVVAFTLWREPKSIIMFMSSLTMMIQDAETGSIQWIIPQMGTLPPYTVSEEPVAEATKEPSASDDLPHVTHVEVLNLLEESATDPGGIVATALLVVLGTGELAVYHVVGPDKFGPLRLIKKFHHFLDTKAVREVIESIEAKKMRLQSERTMIENDTQSVRHCSRRIIPFAAVAGQSGAYVCGQHPLFLMWDNRTRQLVAYRHQAPGLVRGFVPFTSMPGGFIYCCEGFVDFAVMNTYCSPGGNGWLRRRIHIGATPHFIVYDPPGRSCFVVTSKKVPFRPQRASFDVQLKIQYDEDSNTVQSVTTEAPVCNMPAIKPGTGVRVPLTERFEVRLHSTFKKGWDCTDKLMLDENEKVLGAQMVEIHQDANADGSATAPVCVVCTAFPLGEDVTCRGRIILLASRNIKGRRSIVQLHSEPLNGPATAVAGICSQIAVAVGGTIKIFRYDWETKKLVVSAFLYAGMYATRLSVFRNYIIYGDLCRSCSMARFNEENHTLTVLGRDRSAVSVVHCDMMYHDRAFGILCSDDERNVLIMGYTPRVQETDAGTHPKVLESVLSLDGEYRLPSGSLVKSLRFRSTAGNSSVTLYVSNYGEIGFIVPIGEQANRTALWVTRRLQIDLPCEAGLTPRMFLSLNQRSPRNSLRGKEMLVPAPLLRGLFSLDLRSRKAIARAAYTQLDRVANIVALVHEECGLF</sequence>
<evidence type="ECO:0000256" key="1">
    <source>
        <dbReference type="ARBA" id="ARBA00004123"/>
    </source>
</evidence>
<dbReference type="PANTHER" id="PTHR10644">
    <property type="entry name" value="DNA REPAIR/RNA PROCESSING CPSF FAMILY"/>
    <property type="match status" value="1"/>
</dbReference>
<organism evidence="7 8">
    <name type="scientific">Trypanosoma equiperdum</name>
    <dbReference type="NCBI Taxonomy" id="5694"/>
    <lineage>
        <taxon>Eukaryota</taxon>
        <taxon>Discoba</taxon>
        <taxon>Euglenozoa</taxon>
        <taxon>Kinetoplastea</taxon>
        <taxon>Metakinetoplastina</taxon>
        <taxon>Trypanosomatida</taxon>
        <taxon>Trypanosomatidae</taxon>
        <taxon>Trypanosoma</taxon>
    </lineage>
</organism>
<comment type="caution">
    <text evidence="7">The sequence shown here is derived from an EMBL/GenBank/DDBJ whole genome shotgun (WGS) entry which is preliminary data.</text>
</comment>
<dbReference type="InterPro" id="IPR004871">
    <property type="entry name" value="RSE1/DDB1/CPSF1_C"/>
</dbReference>
<evidence type="ECO:0000313" key="7">
    <source>
        <dbReference type="EMBL" id="SCU69614.1"/>
    </source>
</evidence>
<evidence type="ECO:0000256" key="2">
    <source>
        <dbReference type="ARBA" id="ARBA00023242"/>
    </source>
</evidence>
<dbReference type="GO" id="GO:0005634">
    <property type="term" value="C:nucleus"/>
    <property type="evidence" value="ECO:0007669"/>
    <property type="project" value="UniProtKB-SubCell"/>
</dbReference>
<proteinExistence type="predicted"/>
<dbReference type="Gene3D" id="2.130.10.10">
    <property type="entry name" value="YVTN repeat-like/Quinoprotein amine dehydrogenase"/>
    <property type="match status" value="2"/>
</dbReference>
<dbReference type="Pfam" id="PF10433">
    <property type="entry name" value="Beta-prop_RSE1_1st"/>
    <property type="match status" value="1"/>
</dbReference>
<feature type="domain" description="RSE1/DDB1/CPSF1 first beta-propeller" evidence="5">
    <location>
        <begin position="14"/>
        <end position="165"/>
    </location>
</feature>
<dbReference type="Pfam" id="PF03178">
    <property type="entry name" value="CPSF_A"/>
    <property type="match status" value="1"/>
</dbReference>
<dbReference type="GeneID" id="92375120"/>
<feature type="region of interest" description="Disordered" evidence="3">
    <location>
        <begin position="165"/>
        <end position="226"/>
    </location>
</feature>
<reference evidence="7" key="1">
    <citation type="submission" date="2016-09" db="EMBL/GenBank/DDBJ databases">
        <authorList>
            <person name="Hebert L."/>
            <person name="Moumen B."/>
        </authorList>
    </citation>
    <scope>NUCLEOTIDE SEQUENCE [LARGE SCALE GENOMIC DNA]</scope>
    <source>
        <strain evidence="7">OVI</strain>
    </source>
</reference>
<dbReference type="EMBL" id="CZPT02001255">
    <property type="protein sequence ID" value="SCU69614.1"/>
    <property type="molecule type" value="Genomic_DNA"/>
</dbReference>
<dbReference type="Pfam" id="PF23726">
    <property type="entry name" value="Beta-prop_RSE1_2nd"/>
    <property type="match status" value="1"/>
</dbReference>
<evidence type="ECO:0000259" key="6">
    <source>
        <dbReference type="Pfam" id="PF23726"/>
    </source>
</evidence>
<protein>
    <submittedName>
        <fullName evidence="7">Cleavage and polyadenylation specificity factor-like protein, putative</fullName>
    </submittedName>
</protein>
<dbReference type="GO" id="GO:0003676">
    <property type="term" value="F:nucleic acid binding"/>
    <property type="evidence" value="ECO:0007669"/>
    <property type="project" value="InterPro"/>
</dbReference>
<feature type="domain" description="RSE1/DDB1/CPSF1 C-terminal" evidence="4">
    <location>
        <begin position="1089"/>
        <end position="1407"/>
    </location>
</feature>
<dbReference type="RefSeq" id="XP_067080561.1">
    <property type="nucleotide sequence ID" value="XM_067224460.1"/>
</dbReference>
<evidence type="ECO:0000259" key="5">
    <source>
        <dbReference type="Pfam" id="PF10433"/>
    </source>
</evidence>
<keyword evidence="8" id="KW-1185">Reference proteome</keyword>
<comment type="subcellular location">
    <subcellularLocation>
        <location evidence="1">Nucleus</location>
    </subcellularLocation>
</comment>
<gene>
    <name evidence="7" type="ORF">TEOVI_000118000</name>
</gene>
<dbReference type="InterPro" id="IPR058543">
    <property type="entry name" value="Beta-prop_RSE1/DDB1/CPSF1_2nd"/>
</dbReference>
<dbReference type="Proteomes" id="UP000195570">
    <property type="component" value="Unassembled WGS sequence"/>
</dbReference>
<dbReference type="InterPro" id="IPR050358">
    <property type="entry name" value="RSE1/DDB1/CFT1"/>
</dbReference>
<evidence type="ECO:0000313" key="8">
    <source>
        <dbReference type="Proteomes" id="UP000195570"/>
    </source>
</evidence>
<dbReference type="InterPro" id="IPR015943">
    <property type="entry name" value="WD40/YVTN_repeat-like_dom_sf"/>
</dbReference>